<dbReference type="SMART" id="SM00248">
    <property type="entry name" value="ANK"/>
    <property type="match status" value="6"/>
</dbReference>
<feature type="repeat" description="ANK" evidence="1">
    <location>
        <begin position="75"/>
        <end position="107"/>
    </location>
</feature>
<evidence type="ECO:0000256" key="2">
    <source>
        <dbReference type="SAM" id="MobiDB-lite"/>
    </source>
</evidence>
<feature type="repeat" description="ANK" evidence="1">
    <location>
        <begin position="141"/>
        <end position="173"/>
    </location>
</feature>
<dbReference type="PROSITE" id="PS50088">
    <property type="entry name" value="ANK_REPEAT"/>
    <property type="match status" value="4"/>
</dbReference>
<evidence type="ECO:0000313" key="4">
    <source>
        <dbReference type="RefSeq" id="XP_008704116.1"/>
    </source>
</evidence>
<dbReference type="InterPro" id="IPR002110">
    <property type="entry name" value="Ankyrin_rpt"/>
</dbReference>
<dbReference type="KEGG" id="umr:103676677"/>
<accession>A0A384DAT0</accession>
<reference evidence="4" key="1">
    <citation type="submission" date="2025-08" db="UniProtKB">
        <authorList>
            <consortium name="RefSeq"/>
        </authorList>
    </citation>
    <scope>IDENTIFICATION</scope>
    <source>
        <tissue evidence="4">Whole blood</tissue>
    </source>
</reference>
<dbReference type="PANTHER" id="PTHR24147">
    <property type="entry name" value="ANKYRIN REPEAT DOMAIN 36-RELATED"/>
    <property type="match status" value="1"/>
</dbReference>
<dbReference type="PRINTS" id="PR01415">
    <property type="entry name" value="ANKYRIN"/>
</dbReference>
<proteinExistence type="predicted"/>
<dbReference type="Pfam" id="PF13857">
    <property type="entry name" value="Ank_5"/>
    <property type="match status" value="1"/>
</dbReference>
<dbReference type="STRING" id="29073.ENSUMAP00000003755"/>
<dbReference type="AlphaFoldDB" id="A0A384DAT0"/>
<dbReference type="OrthoDB" id="366390at2759"/>
<dbReference type="Gene3D" id="1.25.40.20">
    <property type="entry name" value="Ankyrin repeat-containing domain"/>
    <property type="match status" value="2"/>
</dbReference>
<feature type="region of interest" description="Disordered" evidence="2">
    <location>
        <begin position="9"/>
        <end position="38"/>
    </location>
</feature>
<dbReference type="InterPro" id="IPR050657">
    <property type="entry name" value="Ankyrin_repeat_domain"/>
</dbReference>
<feature type="repeat" description="ANK" evidence="1">
    <location>
        <begin position="174"/>
        <end position="206"/>
    </location>
</feature>
<dbReference type="CTD" id="56311"/>
<dbReference type="GeneID" id="103676677"/>
<keyword evidence="3" id="KW-1185">Reference proteome</keyword>
<evidence type="ECO:0000256" key="1">
    <source>
        <dbReference type="PROSITE-ProRule" id="PRU00023"/>
    </source>
</evidence>
<dbReference type="SUPFAM" id="SSF48403">
    <property type="entry name" value="Ankyrin repeat"/>
    <property type="match status" value="1"/>
</dbReference>
<protein>
    <submittedName>
        <fullName evidence="4">Ankyrin repeat domain-containing protein 7</fullName>
    </submittedName>
</protein>
<dbReference type="PANTHER" id="PTHR24147:SF62">
    <property type="entry name" value="ANKYRIN REPEAT DOMAIN-CONTAINING PROTEIN 7"/>
    <property type="match status" value="1"/>
</dbReference>
<dbReference type="PROSITE" id="PS50297">
    <property type="entry name" value="ANK_REP_REGION"/>
    <property type="match status" value="3"/>
</dbReference>
<name>A0A384DAT0_URSMA</name>
<evidence type="ECO:0000313" key="3">
    <source>
        <dbReference type="Proteomes" id="UP000261680"/>
    </source>
</evidence>
<organism evidence="3 4">
    <name type="scientific">Ursus maritimus</name>
    <name type="common">Polar bear</name>
    <name type="synonym">Thalarctos maritimus</name>
    <dbReference type="NCBI Taxonomy" id="29073"/>
    <lineage>
        <taxon>Eukaryota</taxon>
        <taxon>Metazoa</taxon>
        <taxon>Chordata</taxon>
        <taxon>Craniata</taxon>
        <taxon>Vertebrata</taxon>
        <taxon>Euteleostomi</taxon>
        <taxon>Mammalia</taxon>
        <taxon>Eutheria</taxon>
        <taxon>Laurasiatheria</taxon>
        <taxon>Carnivora</taxon>
        <taxon>Caniformia</taxon>
        <taxon>Ursidae</taxon>
        <taxon>Ursus</taxon>
    </lineage>
</organism>
<dbReference type="Pfam" id="PF12796">
    <property type="entry name" value="Ank_2"/>
    <property type="match status" value="1"/>
</dbReference>
<sequence length="401" mass="44262">MKKLFTFWRRKGQPHSPSSHLPVGGASTHHPTQPGYNLGNKDLKKLHKAASVGDLEKVKEYLQLKKHDVNIRDRKYRTPLHLACANGYSNIVSLLIEKKCKINVCDSEKRSPLTKAVQCAKEDCATILLSHGADPNLADLDGNTALHYAVCGQSISLVEKLLEHKANLEDQNKDGYTPLLLAITENNAKMVEYLLKRGADVNASDKNQRTALMIALNDEPTNLVSLLLQQEVDLSCQDIYGFTAEEYASFNGFTVYHQLIANYGRKKNVEQMSDSEDTTLGTVFDTEELKEDLQIQRSFKSKPNREQGPDSLPVYEEKLQKREVISKGTLMLGVTTARTASVTLRSRVGSGGSEKQETWGASGFIRAIVNDQTGCILSWKGRRSGSPGPLAARGETAGTCV</sequence>
<gene>
    <name evidence="4" type="primary">ANKRD7</name>
</gene>
<dbReference type="InterPro" id="IPR036770">
    <property type="entry name" value="Ankyrin_rpt-contain_sf"/>
</dbReference>
<keyword evidence="1" id="KW-0040">ANK repeat</keyword>
<feature type="repeat" description="ANK" evidence="1">
    <location>
        <begin position="108"/>
        <end position="140"/>
    </location>
</feature>
<dbReference type="Proteomes" id="UP000261680">
    <property type="component" value="Unplaced"/>
</dbReference>
<dbReference type="RefSeq" id="XP_008704116.1">
    <property type="nucleotide sequence ID" value="XM_008705894.1"/>
</dbReference>